<evidence type="ECO:0000313" key="2">
    <source>
        <dbReference type="Proteomes" id="UP001519460"/>
    </source>
</evidence>
<protein>
    <submittedName>
        <fullName evidence="1">Uncharacterized protein</fullName>
    </submittedName>
</protein>
<keyword evidence="2" id="KW-1185">Reference proteome</keyword>
<organism evidence="1 2">
    <name type="scientific">Batillaria attramentaria</name>
    <dbReference type="NCBI Taxonomy" id="370345"/>
    <lineage>
        <taxon>Eukaryota</taxon>
        <taxon>Metazoa</taxon>
        <taxon>Spiralia</taxon>
        <taxon>Lophotrochozoa</taxon>
        <taxon>Mollusca</taxon>
        <taxon>Gastropoda</taxon>
        <taxon>Caenogastropoda</taxon>
        <taxon>Sorbeoconcha</taxon>
        <taxon>Cerithioidea</taxon>
        <taxon>Batillariidae</taxon>
        <taxon>Batillaria</taxon>
    </lineage>
</organism>
<sequence length="60" mass="6460">VNARPNDSFHMAAAFSDDEVIDKVTSSDSHAASDDIIETMTSPASNPKKQCKTSCCCPKR</sequence>
<comment type="caution">
    <text evidence="1">The sequence shown here is derived from an EMBL/GenBank/DDBJ whole genome shotgun (WGS) entry which is preliminary data.</text>
</comment>
<evidence type="ECO:0000313" key="1">
    <source>
        <dbReference type="EMBL" id="KAK7484248.1"/>
    </source>
</evidence>
<dbReference type="Proteomes" id="UP001519460">
    <property type="component" value="Unassembled WGS sequence"/>
</dbReference>
<dbReference type="AlphaFoldDB" id="A0ABD0KAX4"/>
<accession>A0ABD0KAX4</accession>
<proteinExistence type="predicted"/>
<feature type="non-terminal residue" evidence="1">
    <location>
        <position position="1"/>
    </location>
</feature>
<dbReference type="EMBL" id="JACVVK020000213">
    <property type="protein sequence ID" value="KAK7484248.1"/>
    <property type="molecule type" value="Genomic_DNA"/>
</dbReference>
<gene>
    <name evidence="1" type="ORF">BaRGS_00024497</name>
</gene>
<name>A0ABD0KAX4_9CAEN</name>
<reference evidence="1 2" key="1">
    <citation type="journal article" date="2023" name="Sci. Data">
        <title>Genome assembly of the Korean intertidal mud-creeper Batillaria attramentaria.</title>
        <authorList>
            <person name="Patra A.K."/>
            <person name="Ho P.T."/>
            <person name="Jun S."/>
            <person name="Lee S.J."/>
            <person name="Kim Y."/>
            <person name="Won Y.J."/>
        </authorList>
    </citation>
    <scope>NUCLEOTIDE SEQUENCE [LARGE SCALE GENOMIC DNA]</scope>
    <source>
        <strain evidence="1">Wonlab-2016</strain>
    </source>
</reference>